<name>A0A8T1W1I1_9STRA</name>
<protein>
    <submittedName>
        <fullName evidence="1">Uncharacterized protein</fullName>
    </submittedName>
</protein>
<keyword evidence="2" id="KW-1185">Reference proteome</keyword>
<dbReference type="Proteomes" id="UP000694044">
    <property type="component" value="Unassembled WGS sequence"/>
</dbReference>
<organism evidence="1 2">
    <name type="scientific">Phytophthora pseudosyringae</name>
    <dbReference type="NCBI Taxonomy" id="221518"/>
    <lineage>
        <taxon>Eukaryota</taxon>
        <taxon>Sar</taxon>
        <taxon>Stramenopiles</taxon>
        <taxon>Oomycota</taxon>
        <taxon>Peronosporomycetes</taxon>
        <taxon>Peronosporales</taxon>
        <taxon>Peronosporaceae</taxon>
        <taxon>Phytophthora</taxon>
    </lineage>
</organism>
<gene>
    <name evidence="1" type="ORF">PHYPSEUDO_001069</name>
</gene>
<reference evidence="1" key="1">
    <citation type="submission" date="2021-02" db="EMBL/GenBank/DDBJ databases">
        <authorList>
            <person name="Palmer J.M."/>
        </authorList>
    </citation>
    <scope>NUCLEOTIDE SEQUENCE</scope>
    <source>
        <strain evidence="1">SCRP734</strain>
    </source>
</reference>
<comment type="caution">
    <text evidence="1">The sequence shown here is derived from an EMBL/GenBank/DDBJ whole genome shotgun (WGS) entry which is preliminary data.</text>
</comment>
<dbReference type="AlphaFoldDB" id="A0A8T1W1I1"/>
<accession>A0A8T1W1I1</accession>
<proteinExistence type="predicted"/>
<evidence type="ECO:0000313" key="2">
    <source>
        <dbReference type="Proteomes" id="UP000694044"/>
    </source>
</evidence>
<sequence length="136" mass="14989">MALQLESVIFAAADKCEQKVYVCRGFGQNIFVDLANRDHVRALLPSYPETYDTKLLLGVKLSALAVGAAVLRGQRSREQPLRLLPRRLRPNPLSSASLLSKLLVLWFQPLVSLGARCPLSAADLWPVCASDSCRVK</sequence>
<dbReference type="EMBL" id="JAGDFM010000114">
    <property type="protein sequence ID" value="KAG7385824.1"/>
    <property type="molecule type" value="Genomic_DNA"/>
</dbReference>
<evidence type="ECO:0000313" key="1">
    <source>
        <dbReference type="EMBL" id="KAG7385824.1"/>
    </source>
</evidence>